<keyword evidence="3" id="KW-1185">Reference proteome</keyword>
<gene>
    <name evidence="2" type="ORF">Aconfl_21220</name>
</gene>
<keyword evidence="1" id="KW-0732">Signal</keyword>
<dbReference type="SUPFAM" id="SSF89392">
    <property type="entry name" value="Prokaryotic lipoproteins and lipoprotein localization factors"/>
    <property type="match status" value="1"/>
</dbReference>
<reference evidence="2 3" key="1">
    <citation type="submission" date="2023-08" db="EMBL/GenBank/DDBJ databases">
        <title>Draft genome sequence of Algoriphagus confluentis.</title>
        <authorList>
            <person name="Takatani N."/>
            <person name="Hosokawa M."/>
            <person name="Sawabe T."/>
        </authorList>
    </citation>
    <scope>NUCLEOTIDE SEQUENCE [LARGE SCALE GENOMIC DNA]</scope>
    <source>
        <strain evidence="2 3">NBRC 111222</strain>
    </source>
</reference>
<evidence type="ECO:0000313" key="3">
    <source>
        <dbReference type="Proteomes" id="UP001338309"/>
    </source>
</evidence>
<dbReference type="Gene3D" id="2.50.20.10">
    <property type="entry name" value="Lipoprotein localisation LolA/LolB/LppX"/>
    <property type="match status" value="1"/>
</dbReference>
<name>A0ABQ6PNE0_9BACT</name>
<organism evidence="2 3">
    <name type="scientific">Algoriphagus confluentis</name>
    <dbReference type="NCBI Taxonomy" id="1697556"/>
    <lineage>
        <taxon>Bacteria</taxon>
        <taxon>Pseudomonadati</taxon>
        <taxon>Bacteroidota</taxon>
        <taxon>Cytophagia</taxon>
        <taxon>Cytophagales</taxon>
        <taxon>Cyclobacteriaceae</taxon>
        <taxon>Algoriphagus</taxon>
    </lineage>
</organism>
<proteinExistence type="predicted"/>
<dbReference type="Proteomes" id="UP001338309">
    <property type="component" value="Unassembled WGS sequence"/>
</dbReference>
<dbReference type="RefSeq" id="WP_338224200.1">
    <property type="nucleotide sequence ID" value="NZ_BTPD01000006.1"/>
</dbReference>
<evidence type="ECO:0008006" key="4">
    <source>
        <dbReference type="Google" id="ProtNLM"/>
    </source>
</evidence>
<dbReference type="InterPro" id="IPR019207">
    <property type="entry name" value="DUF2092"/>
</dbReference>
<evidence type="ECO:0000256" key="1">
    <source>
        <dbReference type="ARBA" id="ARBA00022729"/>
    </source>
</evidence>
<protein>
    <recommendedName>
        <fullName evidence="4">DUF2092 domain-containing protein</fullName>
    </recommendedName>
</protein>
<dbReference type="EMBL" id="BTPD01000006">
    <property type="protein sequence ID" value="GMQ29479.1"/>
    <property type="molecule type" value="Genomic_DNA"/>
</dbReference>
<evidence type="ECO:0000313" key="2">
    <source>
        <dbReference type="EMBL" id="GMQ29479.1"/>
    </source>
</evidence>
<comment type="caution">
    <text evidence="2">The sequence shown here is derived from an EMBL/GenBank/DDBJ whole genome shotgun (WGS) entry which is preliminary data.</text>
</comment>
<sequence length="242" mass="27809">MKKTVLLTFGILCSLTLRGQEIQHDSTALHLLDKVAEYFGEINSIKFSTRTAEDVGLADNFLIKEFKTSEFIMQGPNKLAGKVHRHGSDHFYRYNGSQLVYYSMEGNFYTAADAPSTTLEMLDWLDEDFGVKLVLADFFYPDFTQNLMESMDYIAFLGNTTLDGKQVFHIGTANESMTVQLWINQDLELRPVKVILTYLGDPYARQMEVDFESWEVNQTYPDSVFEFLPPPNSKQITWTKKD</sequence>
<dbReference type="InterPro" id="IPR029046">
    <property type="entry name" value="LolA/LolB/LppX"/>
</dbReference>
<accession>A0ABQ6PNE0</accession>
<dbReference type="Pfam" id="PF09865">
    <property type="entry name" value="DUF2092"/>
    <property type="match status" value="1"/>
</dbReference>